<dbReference type="Proteomes" id="UP001248067">
    <property type="component" value="Unassembled WGS sequence"/>
</dbReference>
<dbReference type="RefSeq" id="WP_175892884.1">
    <property type="nucleotide sequence ID" value="NZ_CADFDQ010000001.1"/>
</dbReference>
<gene>
    <name evidence="3" type="ORF">FEQ00_04139</name>
</gene>
<comment type="caution">
    <text evidence="3">The sequence shown here is derived from an EMBL/GenBank/DDBJ whole genome shotgun (WGS) entry which is preliminary data.</text>
</comment>
<organism evidence="3 4">
    <name type="scientific">Burkholderia pseudomultivorans</name>
    <dbReference type="NCBI Taxonomy" id="1207504"/>
    <lineage>
        <taxon>Bacteria</taxon>
        <taxon>Pseudomonadati</taxon>
        <taxon>Pseudomonadota</taxon>
        <taxon>Betaproteobacteria</taxon>
        <taxon>Burkholderiales</taxon>
        <taxon>Burkholderiaceae</taxon>
        <taxon>Burkholderia</taxon>
        <taxon>Burkholderia cepacia complex</taxon>
    </lineage>
</organism>
<name>A0ABU2E7V8_9BURK</name>
<feature type="signal peptide" evidence="2">
    <location>
        <begin position="1"/>
        <end position="26"/>
    </location>
</feature>
<dbReference type="InterPro" id="IPR021728">
    <property type="entry name" value="DUF3300"/>
</dbReference>
<dbReference type="PROSITE" id="PS51257">
    <property type="entry name" value="PROKAR_LIPOPROTEIN"/>
    <property type="match status" value="1"/>
</dbReference>
<dbReference type="PANTHER" id="PTHR40269:SF1">
    <property type="entry name" value="OUTER MEMBRANE PROTEIN"/>
    <property type="match status" value="1"/>
</dbReference>
<keyword evidence="2" id="KW-0732">Signal</keyword>
<accession>A0ABU2E7V8</accession>
<protein>
    <recommendedName>
        <fullName evidence="5">DUF3300 domain-containing protein</fullName>
    </recommendedName>
</protein>
<evidence type="ECO:0008006" key="5">
    <source>
        <dbReference type="Google" id="ProtNLM"/>
    </source>
</evidence>
<feature type="region of interest" description="Disordered" evidence="1">
    <location>
        <begin position="357"/>
        <end position="591"/>
    </location>
</feature>
<evidence type="ECO:0000256" key="2">
    <source>
        <dbReference type="SAM" id="SignalP"/>
    </source>
</evidence>
<evidence type="ECO:0000313" key="4">
    <source>
        <dbReference type="Proteomes" id="UP001248067"/>
    </source>
</evidence>
<feature type="compositionally biased region" description="Low complexity" evidence="1">
    <location>
        <begin position="456"/>
        <end position="553"/>
    </location>
</feature>
<keyword evidence="4" id="KW-1185">Reference proteome</keyword>
<feature type="compositionally biased region" description="Pro residues" evidence="1">
    <location>
        <begin position="560"/>
        <end position="574"/>
    </location>
</feature>
<evidence type="ECO:0000313" key="3">
    <source>
        <dbReference type="EMBL" id="MDR8755708.1"/>
    </source>
</evidence>
<dbReference type="PANTHER" id="PTHR40269">
    <property type="entry name" value="OUTER MEMBRANE PROTEIN-RELATED"/>
    <property type="match status" value="1"/>
</dbReference>
<reference evidence="3 4" key="1">
    <citation type="submission" date="2019-06" db="EMBL/GenBank/DDBJ databases">
        <title>Evolution of Burkholderia multivorans in the lungs of Cystic Fibrosis patients.</title>
        <authorList>
            <person name="Moreira L.M."/>
        </authorList>
    </citation>
    <scope>NUCLEOTIDE SEQUENCE [LARGE SCALE GENOMIC DNA]</scope>
    <source>
        <strain evidence="3 4">VC13239</strain>
    </source>
</reference>
<feature type="compositionally biased region" description="Low complexity" evidence="1">
    <location>
        <begin position="421"/>
        <end position="434"/>
    </location>
</feature>
<feature type="compositionally biased region" description="Basic and acidic residues" evidence="1">
    <location>
        <begin position="575"/>
        <end position="591"/>
    </location>
</feature>
<sequence>MTSVHRRPVRTLIASSLIVSLLGLSACNKNNGAAAPAVPASDASAASAPQPASTPVAYTPPSADQLYQMVAPIALFPDKLVALVLAGATYPDQISAANTWVSQNPSLKGQALAGAADAQPWDPSVKALTAFPAVLAQMASNPAWTTSLGQAYYNDPTDVMNAIQMMRQRAQASGHLRSGSQLRVTQAAPAAPANYTPAPDAPAVYSGPAVVPPPEQAIEIEPAQPDVVYVPSYNPAVVYGEPVSTYPGYVYRPPAYSTGEMVAAGVITFGVGVAVGAAIFGHHDWGWHSWGMNWGEPHRDEPGRGDGWRRPAVVYNHTTYVSKSTTVVNNITNIRNTRITNNYGGNVTNNTTVERNAMPPGAEPMRGQAMQQRPGAAPMTMPHFGANDTRPGARPSPEAFAQQGRANDGHGGAPAQHPSDAMQAQRQQAMQQERAAQENRAARQQAQQQRREMQQRSEAGQQQRQEMQQRNEAQQQQRQEMQQRNEAQQQRQQEMQQRNEAQQQRQQEVQQRNEAQQQRQQEMQQHNEAQQQRQEMQQRNEAQQQRQQEMQQRAAREQHPPSPEHAPAPAPHPHAAPEQHAPHESRDHHPE</sequence>
<proteinExistence type="predicted"/>
<dbReference type="EMBL" id="VJSY01000032">
    <property type="protein sequence ID" value="MDR8755708.1"/>
    <property type="molecule type" value="Genomic_DNA"/>
</dbReference>
<evidence type="ECO:0000256" key="1">
    <source>
        <dbReference type="SAM" id="MobiDB-lite"/>
    </source>
</evidence>
<feature type="chain" id="PRO_5045882202" description="DUF3300 domain-containing protein" evidence="2">
    <location>
        <begin position="27"/>
        <end position="591"/>
    </location>
</feature>
<dbReference type="Pfam" id="PF11737">
    <property type="entry name" value="DUF3300"/>
    <property type="match status" value="1"/>
</dbReference>